<dbReference type="Proteomes" id="UP000016930">
    <property type="component" value="Unassembled WGS sequence"/>
</dbReference>
<dbReference type="AlphaFoldDB" id="M2RPF4"/>
<dbReference type="EMBL" id="KB445792">
    <property type="protein sequence ID" value="EMD40332.1"/>
    <property type="molecule type" value="Genomic_DNA"/>
</dbReference>
<dbReference type="PANTHER" id="PTHR21052">
    <property type="entry name" value="SPERMATOGENESIS ASSOCIATED 11-RELATED"/>
    <property type="match status" value="1"/>
</dbReference>
<dbReference type="GO" id="GO:0006974">
    <property type="term" value="P:DNA damage response"/>
    <property type="evidence" value="ECO:0007669"/>
    <property type="project" value="InterPro"/>
</dbReference>
<dbReference type="HOGENOM" id="CLU_052246_2_0_1"/>
<name>M2RPF4_CERS8</name>
<dbReference type="PANTHER" id="PTHR21052:SF0">
    <property type="entry name" value="ALPHA-KETOGLUTARATE-DEPENDENT DIOXYGENASE ALKB HOMOLOG 7, MITOCHONDRIAL"/>
    <property type="match status" value="1"/>
</dbReference>
<accession>M2RPF4</accession>
<evidence type="ECO:0000259" key="1">
    <source>
        <dbReference type="PROSITE" id="PS51471"/>
    </source>
</evidence>
<dbReference type="InterPro" id="IPR037151">
    <property type="entry name" value="AlkB-like_sf"/>
</dbReference>
<organism evidence="2 3">
    <name type="scientific">Ceriporiopsis subvermispora (strain B)</name>
    <name type="common">White-rot fungus</name>
    <name type="synonym">Gelatoporia subvermispora</name>
    <dbReference type="NCBI Taxonomy" id="914234"/>
    <lineage>
        <taxon>Eukaryota</taxon>
        <taxon>Fungi</taxon>
        <taxon>Dikarya</taxon>
        <taxon>Basidiomycota</taxon>
        <taxon>Agaricomycotina</taxon>
        <taxon>Agaricomycetes</taxon>
        <taxon>Polyporales</taxon>
        <taxon>Gelatoporiaceae</taxon>
        <taxon>Gelatoporia</taxon>
    </lineage>
</organism>
<feature type="non-terminal residue" evidence="2">
    <location>
        <position position="1"/>
    </location>
</feature>
<dbReference type="InterPro" id="IPR005123">
    <property type="entry name" value="Oxoglu/Fe-dep_dioxygenase_dom"/>
</dbReference>
<feature type="domain" description="Fe2OG dioxygenase" evidence="1">
    <location>
        <begin position="107"/>
        <end position="221"/>
    </location>
</feature>
<dbReference type="SUPFAM" id="SSF51197">
    <property type="entry name" value="Clavaminate synthase-like"/>
    <property type="match status" value="1"/>
</dbReference>
<protein>
    <recommendedName>
        <fullName evidence="1">Fe2OG dioxygenase domain-containing protein</fullName>
    </recommendedName>
</protein>
<dbReference type="GO" id="GO:0016706">
    <property type="term" value="F:2-oxoglutarate-dependent dioxygenase activity"/>
    <property type="evidence" value="ECO:0007669"/>
    <property type="project" value="TreeGrafter"/>
</dbReference>
<dbReference type="InterPro" id="IPR032870">
    <property type="entry name" value="ALKBH7-like"/>
</dbReference>
<evidence type="ECO:0000313" key="3">
    <source>
        <dbReference type="Proteomes" id="UP000016930"/>
    </source>
</evidence>
<dbReference type="GO" id="GO:0006631">
    <property type="term" value="P:fatty acid metabolic process"/>
    <property type="evidence" value="ECO:0007669"/>
    <property type="project" value="TreeGrafter"/>
</dbReference>
<dbReference type="GO" id="GO:0005759">
    <property type="term" value="C:mitochondrial matrix"/>
    <property type="evidence" value="ECO:0007669"/>
    <property type="project" value="TreeGrafter"/>
</dbReference>
<proteinExistence type="predicted"/>
<reference evidence="2 3" key="1">
    <citation type="journal article" date="2012" name="Proc. Natl. Acad. Sci. U.S.A.">
        <title>Comparative genomics of Ceriporiopsis subvermispora and Phanerochaete chrysosporium provide insight into selective ligninolysis.</title>
        <authorList>
            <person name="Fernandez-Fueyo E."/>
            <person name="Ruiz-Duenas F.J."/>
            <person name="Ferreira P."/>
            <person name="Floudas D."/>
            <person name="Hibbett D.S."/>
            <person name="Canessa P."/>
            <person name="Larrondo L.F."/>
            <person name="James T.Y."/>
            <person name="Seelenfreund D."/>
            <person name="Lobos S."/>
            <person name="Polanco R."/>
            <person name="Tello M."/>
            <person name="Honda Y."/>
            <person name="Watanabe T."/>
            <person name="Watanabe T."/>
            <person name="Ryu J.S."/>
            <person name="Kubicek C.P."/>
            <person name="Schmoll M."/>
            <person name="Gaskell J."/>
            <person name="Hammel K.E."/>
            <person name="St John F.J."/>
            <person name="Vanden Wymelenberg A."/>
            <person name="Sabat G."/>
            <person name="Splinter BonDurant S."/>
            <person name="Syed K."/>
            <person name="Yadav J.S."/>
            <person name="Doddapaneni H."/>
            <person name="Subramanian V."/>
            <person name="Lavin J.L."/>
            <person name="Oguiza J.A."/>
            <person name="Perez G."/>
            <person name="Pisabarro A.G."/>
            <person name="Ramirez L."/>
            <person name="Santoyo F."/>
            <person name="Master E."/>
            <person name="Coutinho P.M."/>
            <person name="Henrissat B."/>
            <person name="Lombard V."/>
            <person name="Magnuson J.K."/>
            <person name="Kuees U."/>
            <person name="Hori C."/>
            <person name="Igarashi K."/>
            <person name="Samejima M."/>
            <person name="Held B.W."/>
            <person name="Barry K.W."/>
            <person name="LaButti K.M."/>
            <person name="Lapidus A."/>
            <person name="Lindquist E.A."/>
            <person name="Lucas S.M."/>
            <person name="Riley R."/>
            <person name="Salamov A.A."/>
            <person name="Hoffmeister D."/>
            <person name="Schwenk D."/>
            <person name="Hadar Y."/>
            <person name="Yarden O."/>
            <person name="de Vries R.P."/>
            <person name="Wiebenga A."/>
            <person name="Stenlid J."/>
            <person name="Eastwood D."/>
            <person name="Grigoriev I.V."/>
            <person name="Berka R.M."/>
            <person name="Blanchette R.A."/>
            <person name="Kersten P."/>
            <person name="Martinez A.T."/>
            <person name="Vicuna R."/>
            <person name="Cullen D."/>
        </authorList>
    </citation>
    <scope>NUCLEOTIDE SEQUENCE [LARGE SCALE GENOMIC DNA]</scope>
    <source>
        <strain evidence="2 3">B</strain>
    </source>
</reference>
<dbReference type="Pfam" id="PF13532">
    <property type="entry name" value="2OG-FeII_Oxy_2"/>
    <property type="match status" value="1"/>
</dbReference>
<dbReference type="OrthoDB" id="412814at2759"/>
<keyword evidence="3" id="KW-1185">Reference proteome</keyword>
<dbReference type="Gene3D" id="2.60.120.590">
    <property type="entry name" value="Alpha-ketoglutarate-dependent dioxygenase AlkB-like"/>
    <property type="match status" value="1"/>
</dbReference>
<sequence>PAQRTAPVIPGLFFDPALRLPDGLAAEVMDSCMRAYFDGTNANQVMLFERADQPLSSPGPEADVPRSPSGLPPFLTSLLDTLSELLFPQLPPATHALLFPAPGTQKWARQAIVNLYRPGEGISPHVDLLDRFGDGIVGVSLGGGCAMRFARVRKGGGGAEDEACAVYLPSGSVIVLSEEARYGWTHGIEKRMEDLVEDEDRRGCSWIPRGTRLSVTFRWLLPGADIVG</sequence>
<dbReference type="InterPro" id="IPR027450">
    <property type="entry name" value="AlkB-like"/>
</dbReference>
<feature type="non-terminal residue" evidence="2">
    <location>
        <position position="228"/>
    </location>
</feature>
<gene>
    <name evidence="2" type="ORF">CERSUDRAFT_39618</name>
</gene>
<dbReference type="PROSITE" id="PS51471">
    <property type="entry name" value="FE2OG_OXY"/>
    <property type="match status" value="1"/>
</dbReference>
<evidence type="ECO:0000313" key="2">
    <source>
        <dbReference type="EMBL" id="EMD40332.1"/>
    </source>
</evidence>